<proteinExistence type="predicted"/>
<comment type="caution">
    <text evidence="2">The sequence shown here is derived from an EMBL/GenBank/DDBJ whole genome shotgun (WGS) entry which is preliminary data.</text>
</comment>
<organism evidence="2 3">
    <name type="scientific">Hibiscus sabdariffa</name>
    <name type="common">roselle</name>
    <dbReference type="NCBI Taxonomy" id="183260"/>
    <lineage>
        <taxon>Eukaryota</taxon>
        <taxon>Viridiplantae</taxon>
        <taxon>Streptophyta</taxon>
        <taxon>Embryophyta</taxon>
        <taxon>Tracheophyta</taxon>
        <taxon>Spermatophyta</taxon>
        <taxon>Magnoliopsida</taxon>
        <taxon>eudicotyledons</taxon>
        <taxon>Gunneridae</taxon>
        <taxon>Pentapetalae</taxon>
        <taxon>rosids</taxon>
        <taxon>malvids</taxon>
        <taxon>Malvales</taxon>
        <taxon>Malvaceae</taxon>
        <taxon>Malvoideae</taxon>
        <taxon>Hibiscus</taxon>
    </lineage>
</organism>
<keyword evidence="3" id="KW-1185">Reference proteome</keyword>
<evidence type="ECO:0000313" key="3">
    <source>
        <dbReference type="Proteomes" id="UP001472677"/>
    </source>
</evidence>
<name>A0ABR2FCZ6_9ROSI</name>
<reference evidence="2 3" key="1">
    <citation type="journal article" date="2024" name="G3 (Bethesda)">
        <title>Genome assembly of Hibiscus sabdariffa L. provides insights into metabolisms of medicinal natural products.</title>
        <authorList>
            <person name="Kim T."/>
        </authorList>
    </citation>
    <scope>NUCLEOTIDE SEQUENCE [LARGE SCALE GENOMIC DNA]</scope>
    <source>
        <strain evidence="2">TK-2024</strain>
        <tissue evidence="2">Old leaves</tissue>
    </source>
</reference>
<feature type="region of interest" description="Disordered" evidence="1">
    <location>
        <begin position="51"/>
        <end position="72"/>
    </location>
</feature>
<dbReference type="EMBL" id="JBBPBM010000006">
    <property type="protein sequence ID" value="KAK8578807.1"/>
    <property type="molecule type" value="Genomic_DNA"/>
</dbReference>
<evidence type="ECO:0000256" key="1">
    <source>
        <dbReference type="SAM" id="MobiDB-lite"/>
    </source>
</evidence>
<protein>
    <submittedName>
        <fullName evidence="2">Uncharacterized protein</fullName>
    </submittedName>
</protein>
<dbReference type="Proteomes" id="UP001472677">
    <property type="component" value="Unassembled WGS sequence"/>
</dbReference>
<gene>
    <name evidence="2" type="ORF">V6N12_069151</name>
</gene>
<accession>A0ABR2FCZ6</accession>
<evidence type="ECO:0000313" key="2">
    <source>
        <dbReference type="EMBL" id="KAK8578807.1"/>
    </source>
</evidence>
<sequence length="72" mass="8291">MSLVVLEITVVISKQSIKIKSETSDSFLLERKKEGYNFRFGAEPCTRQRKNSMKLLRSSKERARRKASDLAV</sequence>